<dbReference type="EMBL" id="QFMX01000004">
    <property type="protein sequence ID" value="PZO75460.1"/>
    <property type="molecule type" value="Genomic_DNA"/>
</dbReference>
<feature type="chain" id="PRO_5016083885" description="Right handed beta helix domain-containing protein" evidence="1">
    <location>
        <begin position="18"/>
        <end position="306"/>
    </location>
</feature>
<dbReference type="SUPFAM" id="SSF51126">
    <property type="entry name" value="Pectin lyase-like"/>
    <property type="match status" value="1"/>
</dbReference>
<proteinExistence type="predicted"/>
<dbReference type="AlphaFoldDB" id="A0A2W4YZG2"/>
<comment type="caution">
    <text evidence="3">The sequence shown here is derived from an EMBL/GenBank/DDBJ whole genome shotgun (WGS) entry which is preliminary data.</text>
</comment>
<evidence type="ECO:0000313" key="4">
    <source>
        <dbReference type="Proteomes" id="UP000249555"/>
    </source>
</evidence>
<evidence type="ECO:0000259" key="2">
    <source>
        <dbReference type="Pfam" id="PF13229"/>
    </source>
</evidence>
<feature type="signal peptide" evidence="1">
    <location>
        <begin position="1"/>
        <end position="17"/>
    </location>
</feature>
<evidence type="ECO:0000256" key="1">
    <source>
        <dbReference type="SAM" id="SignalP"/>
    </source>
</evidence>
<dbReference type="InterPro" id="IPR012334">
    <property type="entry name" value="Pectin_lyas_fold"/>
</dbReference>
<protein>
    <recommendedName>
        <fullName evidence="2">Right handed beta helix domain-containing protein</fullName>
    </recommendedName>
</protein>
<dbReference type="Gene3D" id="2.160.20.10">
    <property type="entry name" value="Single-stranded right-handed beta-helix, Pectin lyase-like"/>
    <property type="match status" value="1"/>
</dbReference>
<dbReference type="InterPro" id="IPR039448">
    <property type="entry name" value="Beta_helix"/>
</dbReference>
<organism evidence="3 4">
    <name type="scientific">Sphingomonas taxi</name>
    <dbReference type="NCBI Taxonomy" id="1549858"/>
    <lineage>
        <taxon>Bacteria</taxon>
        <taxon>Pseudomonadati</taxon>
        <taxon>Pseudomonadota</taxon>
        <taxon>Alphaproteobacteria</taxon>
        <taxon>Sphingomonadales</taxon>
        <taxon>Sphingomonadaceae</taxon>
        <taxon>Sphingomonas</taxon>
    </lineage>
</organism>
<accession>A0A2W4YZG2</accession>
<dbReference type="InterPro" id="IPR011050">
    <property type="entry name" value="Pectin_lyase_fold/virulence"/>
</dbReference>
<dbReference type="Pfam" id="PF13229">
    <property type="entry name" value="Beta_helix"/>
    <property type="match status" value="1"/>
</dbReference>
<sequence length="306" mass="31929">MKRSLLALALLSVPSLAQTNAPFTVNGRGFGSLQDAVSSIQQGTATILIAPGTYRQCVVQAGGHITFKAVQPGTAIFESVACEGKAAFVLRGLGSAVDGIVFRGYSVGDGNGAGIRIEMGNLAVTNSMFLNSQEGILGGGPTTKRISIDRSTFSGLGQCDVSPGCSHAIYLANDGSVTVTNSRFERGTGGHYVKLRSPTVTITDNSFDDTGGRKTNYMIDLSDGGTGLIARNTFVQGTHKENHSGLIVIAAEAKTYRSTGLRIEANDARLSPGDTTSPAFVADYSRDKLAIGANRLGAGLRAFETR</sequence>
<dbReference type="Proteomes" id="UP000249555">
    <property type="component" value="Unassembled WGS sequence"/>
</dbReference>
<reference evidence="3 4" key="1">
    <citation type="submission" date="2017-08" db="EMBL/GenBank/DDBJ databases">
        <title>Infants hospitalized years apart are colonized by the same room-sourced microbial strains.</title>
        <authorList>
            <person name="Brooks B."/>
            <person name="Olm M.R."/>
            <person name="Firek B.A."/>
            <person name="Baker R."/>
            <person name="Thomas B.C."/>
            <person name="Morowitz M.J."/>
            <person name="Banfield J.F."/>
        </authorList>
    </citation>
    <scope>NUCLEOTIDE SEQUENCE [LARGE SCALE GENOMIC DNA]</scope>
    <source>
        <strain evidence="3">S2_018_000_R3_119</strain>
    </source>
</reference>
<feature type="domain" description="Right handed beta helix" evidence="2">
    <location>
        <begin position="106"/>
        <end position="237"/>
    </location>
</feature>
<gene>
    <name evidence="3" type="ORF">DI640_05570</name>
</gene>
<name>A0A2W4YZG2_9SPHN</name>
<evidence type="ECO:0000313" key="3">
    <source>
        <dbReference type="EMBL" id="PZO75460.1"/>
    </source>
</evidence>
<keyword evidence="1" id="KW-0732">Signal</keyword>